<evidence type="ECO:0000256" key="10">
    <source>
        <dbReference type="ARBA" id="ARBA00023316"/>
    </source>
</evidence>
<evidence type="ECO:0000256" key="5">
    <source>
        <dbReference type="ARBA" id="ARBA00022968"/>
    </source>
</evidence>
<dbReference type="InterPro" id="IPR005629">
    <property type="entry name" value="Skn1/Kre6/Sbg1"/>
</dbReference>
<feature type="region of interest" description="Disordered" evidence="12">
    <location>
        <begin position="718"/>
        <end position="748"/>
    </location>
</feature>
<keyword evidence="10" id="KW-0961">Cell wall biogenesis/degradation</keyword>
<keyword evidence="6" id="KW-1133">Transmembrane helix</keyword>
<dbReference type="CDD" id="cd02180">
    <property type="entry name" value="GH16_fungal_KRE6_glucanase"/>
    <property type="match status" value="1"/>
</dbReference>
<dbReference type="Proteomes" id="UP000383932">
    <property type="component" value="Unassembled WGS sequence"/>
</dbReference>
<keyword evidence="9" id="KW-0325">Glycoprotein</keyword>
<evidence type="ECO:0000256" key="9">
    <source>
        <dbReference type="ARBA" id="ARBA00023180"/>
    </source>
</evidence>
<dbReference type="GO" id="GO:0006078">
    <property type="term" value="P:(1-&gt;6)-beta-D-glucan biosynthetic process"/>
    <property type="evidence" value="ECO:0007669"/>
    <property type="project" value="TreeGrafter"/>
</dbReference>
<keyword evidence="15" id="KW-0378">Hydrolase</keyword>
<dbReference type="CDD" id="cd11063">
    <property type="entry name" value="CYP52"/>
    <property type="match status" value="1"/>
</dbReference>
<dbReference type="GO" id="GO:0015926">
    <property type="term" value="F:glucosidase activity"/>
    <property type="evidence" value="ECO:0007669"/>
    <property type="project" value="TreeGrafter"/>
</dbReference>
<comment type="similarity">
    <text evidence="2">Belongs to the SKN1/KRE6 family.</text>
</comment>
<keyword evidence="13" id="KW-0732">Signal</keyword>
<feature type="region of interest" description="Disordered" evidence="12">
    <location>
        <begin position="649"/>
        <end position="670"/>
    </location>
</feature>
<feature type="domain" description="GH16" evidence="14">
    <location>
        <begin position="822"/>
        <end position="1195"/>
    </location>
</feature>
<comment type="subcellular location">
    <subcellularLocation>
        <location evidence="1">Membrane</location>
        <topology evidence="1">Single-pass type II membrane protein</topology>
    </subcellularLocation>
</comment>
<dbReference type="AlphaFoldDB" id="A0A5N5QBV8"/>
<dbReference type="PRINTS" id="PR00385">
    <property type="entry name" value="P450"/>
</dbReference>
<comment type="caution">
    <text evidence="15">The sequence shown here is derived from an EMBL/GenBank/DDBJ whole genome shotgun (WGS) entry which is preliminary data.</text>
</comment>
<dbReference type="SUPFAM" id="SSF48264">
    <property type="entry name" value="Cytochrome P450"/>
    <property type="match status" value="1"/>
</dbReference>
<dbReference type="GO" id="GO:0005506">
    <property type="term" value="F:iron ion binding"/>
    <property type="evidence" value="ECO:0007669"/>
    <property type="project" value="InterPro"/>
</dbReference>
<dbReference type="OrthoDB" id="412647at2759"/>
<evidence type="ECO:0000256" key="3">
    <source>
        <dbReference type="ARBA" id="ARBA00022692"/>
    </source>
</evidence>
<dbReference type="EMBL" id="SSOP01000298">
    <property type="protein sequence ID" value="KAB5589235.1"/>
    <property type="molecule type" value="Genomic_DNA"/>
</dbReference>
<evidence type="ECO:0000256" key="2">
    <source>
        <dbReference type="ARBA" id="ARBA00010962"/>
    </source>
</evidence>
<dbReference type="GO" id="GO:0004497">
    <property type="term" value="F:monooxygenase activity"/>
    <property type="evidence" value="ECO:0007669"/>
    <property type="project" value="InterPro"/>
</dbReference>
<dbReference type="GO" id="GO:0031505">
    <property type="term" value="P:fungal-type cell wall organization"/>
    <property type="evidence" value="ECO:0007669"/>
    <property type="project" value="TreeGrafter"/>
</dbReference>
<evidence type="ECO:0000256" key="6">
    <source>
        <dbReference type="ARBA" id="ARBA00022989"/>
    </source>
</evidence>
<keyword evidence="5" id="KW-0735">Signal-anchor</keyword>
<dbReference type="PROSITE" id="PS51762">
    <property type="entry name" value="GH16_2"/>
    <property type="match status" value="1"/>
</dbReference>
<evidence type="ECO:0000256" key="11">
    <source>
        <dbReference type="PIRSR" id="PIRSR602401-1"/>
    </source>
</evidence>
<keyword evidence="11" id="KW-0349">Heme</keyword>
<organism evidence="15 16">
    <name type="scientific">Ceratobasidium theobromae</name>
    <dbReference type="NCBI Taxonomy" id="1582974"/>
    <lineage>
        <taxon>Eukaryota</taxon>
        <taxon>Fungi</taxon>
        <taxon>Dikarya</taxon>
        <taxon>Basidiomycota</taxon>
        <taxon>Agaricomycotina</taxon>
        <taxon>Agaricomycetes</taxon>
        <taxon>Cantharellales</taxon>
        <taxon>Ceratobasidiaceae</taxon>
        <taxon>Ceratobasidium</taxon>
    </lineage>
</organism>
<evidence type="ECO:0000256" key="4">
    <source>
        <dbReference type="ARBA" id="ARBA00022723"/>
    </source>
</evidence>
<feature type="signal peptide" evidence="13">
    <location>
        <begin position="1"/>
        <end position="29"/>
    </location>
</feature>
<dbReference type="InterPro" id="IPR000757">
    <property type="entry name" value="Beta-glucanase-like"/>
</dbReference>
<dbReference type="SUPFAM" id="SSF49899">
    <property type="entry name" value="Concanavalin A-like lectins/glucanases"/>
    <property type="match status" value="1"/>
</dbReference>
<dbReference type="InterPro" id="IPR017972">
    <property type="entry name" value="Cyt_P450_CS"/>
</dbReference>
<dbReference type="PRINTS" id="PR00463">
    <property type="entry name" value="EP450I"/>
</dbReference>
<dbReference type="InterPro" id="IPR001128">
    <property type="entry name" value="Cyt_P450"/>
</dbReference>
<evidence type="ECO:0000256" key="8">
    <source>
        <dbReference type="ARBA" id="ARBA00023136"/>
    </source>
</evidence>
<feature type="chain" id="PRO_5024383552" evidence="13">
    <location>
        <begin position="30"/>
        <end position="1244"/>
    </location>
</feature>
<dbReference type="InterPro" id="IPR002401">
    <property type="entry name" value="Cyt_P450_E_grp-I"/>
</dbReference>
<accession>A0A5N5QBV8</accession>
<evidence type="ECO:0000259" key="14">
    <source>
        <dbReference type="PROSITE" id="PS51762"/>
    </source>
</evidence>
<keyword evidence="3" id="KW-0812">Transmembrane</keyword>
<evidence type="ECO:0000256" key="12">
    <source>
        <dbReference type="SAM" id="MobiDB-lite"/>
    </source>
</evidence>
<dbReference type="GO" id="GO:0005886">
    <property type="term" value="C:plasma membrane"/>
    <property type="evidence" value="ECO:0007669"/>
    <property type="project" value="TreeGrafter"/>
</dbReference>
<proteinExistence type="inferred from homology"/>
<evidence type="ECO:0000256" key="13">
    <source>
        <dbReference type="SAM" id="SignalP"/>
    </source>
</evidence>
<dbReference type="GO" id="GO:0020037">
    <property type="term" value="F:heme binding"/>
    <property type="evidence" value="ECO:0007669"/>
    <property type="project" value="InterPro"/>
</dbReference>
<keyword evidence="7 11" id="KW-0408">Iron</keyword>
<dbReference type="InterPro" id="IPR013320">
    <property type="entry name" value="ConA-like_dom_sf"/>
</dbReference>
<name>A0A5N5QBV8_9AGAM</name>
<evidence type="ECO:0000256" key="1">
    <source>
        <dbReference type="ARBA" id="ARBA00004606"/>
    </source>
</evidence>
<dbReference type="Pfam" id="PF03935">
    <property type="entry name" value="SKN1_KRE6_Sbg1"/>
    <property type="match status" value="1"/>
</dbReference>
<sequence>MPRSPIIWGAGLSVALRSIPSLVLPPVLAASLPYALVRCLPPDLSPKFLHDVLELPAPVRATVVLILYALCRKVIRDYQRYADKKRFGPDVIEAPRAKLKWPQVSAILKDVQITNAALGRLLCGRLGTVFCQVWEYFYVAYFGVGRGVSILVRLITESEYPQILTIEPENIKAILSTEFDNYEKGSGSRAKMFSVLGNGVFNSNGEMWKFHRSMSRPYFSRDRISHFDNFARHSDTAISKILSRFSEPARPGVLSAIDFQDVVARFTLDSGTEFLFGRNVESLAAPLPYPHEKPTDESASFAAAFGRVQGHILFRMGLSKLWSWFELFWDRTGEDMKVINSYVTPILRKKFEEKRVLFKCESARAEEVGDTLLDHLVQFTDDEVVIRDEIINILTAATLTFAVYMLADNPHMMSRLRNEVLRRLGTTNYPTPEDFKEMKYLRAIINETLRLFPAVPLNQRKAIKSTVLHSPDGKKYYVPAGTNVPYSVFLMHRRKDLWGPDAEEFDPERWLDERLKKYVTPNPFIFLPFNAGPRICLGQQFAYNEISFFLCRLLQRVDSIELVPEAQPSRTLPPPEWKSGQGRKRIEKVWPKSHLTIYCNLGGGYGNGSGLLPLGHVESDRVFEAGSIGKGERTTTMHRRLSSKGADLRLDIPRDSPYASPMGSPQGQSVPFFASSRNVEAAHMKVPVATGGMMPAGNTYNQSELSFASKYSLSPDPARWDAGMLGQQPEPDDDLHNPDPRRDRKSDAAGSVLTTRGIVNLGCLIVLVMGLLCLFAVYPMVSYFATPETSTLGGYNLGGVNASGQVPDIGNFGLIDKDTPQSAYTHTSFEDGSEWELVFSDEFNTEGRTFYAGDDPYWEAVDLHYWGTNNLEWYSPDMITTSGGSLNITLAKQKWRGMDYKGGMLTSWNKFCFSGGYFVANVSLPGTSTVYGLWPAMWALGNLGRAGYGATLDGTWPYSYDQCDVGTLPNQTFPDGTPVNATRHGDPYNGNVLSYLQGQRLSACTCQGESHPGPQRANGSFVGRAAPEIDVLEAQVDSGTLIGHVSQSGQWGPFNYAYEWWNTTNNYKLYSPDTHLNSYVGGVYQQSTSGLSKTNQECYTQGGGCFSVYGFEYKRGYDGYILWVNDGTPSWSIQGAGLAADSRVEIGPRPIPQEPMYMIFNLGISPNFGAIDWEHLVFPTWMLVDWVRVYQPKGERNVGCDPEDYPTANYINTFIEAYTNPNLTTWVDDYKQVIPKNRLVDNCT</sequence>
<dbReference type="PANTHER" id="PTHR31361:SF1">
    <property type="entry name" value="BETA-GLUCAN SYNTHESIS-ASSOCIATED PROTEIN KRE6-RELATED"/>
    <property type="match status" value="1"/>
</dbReference>
<dbReference type="Pfam" id="PF00067">
    <property type="entry name" value="p450"/>
    <property type="match status" value="1"/>
</dbReference>
<protein>
    <submittedName>
        <fullName evidence="15">Glycoside hydrolase family 16 protein</fullName>
    </submittedName>
</protein>
<dbReference type="Gene3D" id="2.60.120.200">
    <property type="match status" value="2"/>
</dbReference>
<comment type="cofactor">
    <cofactor evidence="11">
        <name>heme</name>
        <dbReference type="ChEBI" id="CHEBI:30413"/>
    </cofactor>
</comment>
<dbReference type="GO" id="GO:0005789">
    <property type="term" value="C:endoplasmic reticulum membrane"/>
    <property type="evidence" value="ECO:0007669"/>
    <property type="project" value="TreeGrafter"/>
</dbReference>
<dbReference type="GO" id="GO:0016705">
    <property type="term" value="F:oxidoreductase activity, acting on paired donors, with incorporation or reduction of molecular oxygen"/>
    <property type="evidence" value="ECO:0007669"/>
    <property type="project" value="InterPro"/>
</dbReference>
<keyword evidence="4 11" id="KW-0479">Metal-binding</keyword>
<dbReference type="PROSITE" id="PS00086">
    <property type="entry name" value="CYTOCHROME_P450"/>
    <property type="match status" value="1"/>
</dbReference>
<feature type="compositionally biased region" description="Basic and acidic residues" evidence="12">
    <location>
        <begin position="734"/>
        <end position="747"/>
    </location>
</feature>
<feature type="binding site" description="axial binding residue" evidence="11">
    <location>
        <position position="536"/>
    </location>
    <ligand>
        <name>heme</name>
        <dbReference type="ChEBI" id="CHEBI:30413"/>
    </ligand>
    <ligandPart>
        <name>Fe</name>
        <dbReference type="ChEBI" id="CHEBI:18248"/>
    </ligandPart>
</feature>
<reference evidence="15 16" key="1">
    <citation type="journal article" date="2019" name="Fungal Biol. Biotechnol.">
        <title>Draft genome sequence of fastidious pathogen Ceratobasidium theobromae, which causes vascular-streak dieback in Theobroma cacao.</title>
        <authorList>
            <person name="Ali S.S."/>
            <person name="Asman A."/>
            <person name="Shao J."/>
            <person name="Firmansyah A.P."/>
            <person name="Susilo A.W."/>
            <person name="Rosmana A."/>
            <person name="McMahon P."/>
            <person name="Junaid M."/>
            <person name="Guest D."/>
            <person name="Kheng T.Y."/>
            <person name="Meinhardt L.W."/>
            <person name="Bailey B.A."/>
        </authorList>
    </citation>
    <scope>NUCLEOTIDE SEQUENCE [LARGE SCALE GENOMIC DNA]</scope>
    <source>
        <strain evidence="15 16">CT2</strain>
    </source>
</reference>
<gene>
    <name evidence="15" type="ORF">CTheo_7318</name>
</gene>
<dbReference type="FunFam" id="2.60.120.200:FF:000259">
    <property type="entry name" value="Chromosome 9, whole genome shotgun sequence"/>
    <property type="match status" value="1"/>
</dbReference>
<keyword evidence="8" id="KW-0472">Membrane</keyword>
<evidence type="ECO:0000313" key="15">
    <source>
        <dbReference type="EMBL" id="KAB5589235.1"/>
    </source>
</evidence>
<dbReference type="InterPro" id="IPR036396">
    <property type="entry name" value="Cyt_P450_sf"/>
</dbReference>
<dbReference type="Gene3D" id="1.10.630.10">
    <property type="entry name" value="Cytochrome P450"/>
    <property type="match status" value="1"/>
</dbReference>
<evidence type="ECO:0000313" key="16">
    <source>
        <dbReference type="Proteomes" id="UP000383932"/>
    </source>
</evidence>
<dbReference type="PANTHER" id="PTHR31361">
    <property type="entry name" value="BETA-GLUCAN SYNTHESIS-ASSOCIATED PROTEIN KRE6-RELATED"/>
    <property type="match status" value="1"/>
</dbReference>
<keyword evidence="16" id="KW-1185">Reference proteome</keyword>
<evidence type="ECO:0000256" key="7">
    <source>
        <dbReference type="ARBA" id="ARBA00023004"/>
    </source>
</evidence>